<dbReference type="Gene3D" id="2.40.50.100">
    <property type="match status" value="1"/>
</dbReference>
<dbReference type="InterPro" id="IPR011764">
    <property type="entry name" value="Biotin_carboxylation_dom"/>
</dbReference>
<dbReference type="PROSITE" id="PS50975">
    <property type="entry name" value="ATP_GRASP"/>
    <property type="match status" value="1"/>
</dbReference>
<dbReference type="EC" id="6.4.1.1" evidence="2 8"/>
<keyword evidence="3 8" id="KW-0436">Ligase</keyword>
<dbReference type="CDD" id="cd06850">
    <property type="entry name" value="biotinyl_domain"/>
    <property type="match status" value="1"/>
</dbReference>
<dbReference type="SUPFAM" id="SSF51246">
    <property type="entry name" value="Rudiment single hybrid motif"/>
    <property type="match status" value="1"/>
</dbReference>
<evidence type="ECO:0000259" key="16">
    <source>
        <dbReference type="PROSITE" id="PS50991"/>
    </source>
</evidence>
<evidence type="ECO:0000259" key="15">
    <source>
        <dbReference type="PROSITE" id="PS50979"/>
    </source>
</evidence>
<keyword evidence="4 11" id="KW-0479">Metal-binding</keyword>
<dbReference type="NCBIfam" id="NF009554">
    <property type="entry name" value="PRK12999.1"/>
    <property type="match status" value="1"/>
</dbReference>
<dbReference type="InterPro" id="IPR055268">
    <property type="entry name" value="PCB-like"/>
</dbReference>
<dbReference type="CDD" id="cd07937">
    <property type="entry name" value="DRE_TIM_PC_TC_5S"/>
    <property type="match status" value="1"/>
</dbReference>
<feature type="binding site" evidence="11">
    <location>
        <position position="551"/>
    </location>
    <ligand>
        <name>Mn(2+)</name>
        <dbReference type="ChEBI" id="CHEBI:29035"/>
    </ligand>
</feature>
<feature type="domain" description="ATP-grasp" evidence="14">
    <location>
        <begin position="128"/>
        <end position="327"/>
    </location>
</feature>
<dbReference type="PANTHER" id="PTHR43778:SF2">
    <property type="entry name" value="PYRUVATE CARBOXYLASE, MITOCHONDRIAL"/>
    <property type="match status" value="1"/>
</dbReference>
<dbReference type="PATRIC" id="fig|1297742.4.peg.3057"/>
<dbReference type="Gene3D" id="3.10.600.10">
    <property type="entry name" value="pyruvate carboxylase f1077a mutant domain"/>
    <property type="match status" value="2"/>
</dbReference>
<evidence type="ECO:0000256" key="8">
    <source>
        <dbReference type="PIRNR" id="PIRNR001594"/>
    </source>
</evidence>
<dbReference type="InterPro" id="IPR011054">
    <property type="entry name" value="Rudment_hybrid_motif"/>
</dbReference>
<evidence type="ECO:0000256" key="2">
    <source>
        <dbReference type="ARBA" id="ARBA00013057"/>
    </source>
</evidence>
<dbReference type="Pfam" id="PF02786">
    <property type="entry name" value="CPSase_L_D2"/>
    <property type="match status" value="1"/>
</dbReference>
<feature type="domain" description="Pyruvate carboxyltransferase" evidence="16">
    <location>
        <begin position="542"/>
        <end position="810"/>
    </location>
</feature>
<keyword evidence="18" id="KW-1185">Reference proteome</keyword>
<dbReference type="PANTHER" id="PTHR43778">
    <property type="entry name" value="PYRUVATE CARBOXYLASE"/>
    <property type="match status" value="1"/>
</dbReference>
<evidence type="ECO:0000313" key="18">
    <source>
        <dbReference type="Proteomes" id="UP000009026"/>
    </source>
</evidence>
<feature type="binding site" evidence="10">
    <location>
        <position position="623"/>
    </location>
    <ligand>
        <name>substrate</name>
    </ligand>
</feature>
<feature type="modified residue" description="N6-biotinyllysine" evidence="12">
    <location>
        <position position="1133"/>
    </location>
</feature>
<sequence length="1167" mass="128032">MEQMTHRPIQKVLCANRGEIAIRVFRACNELGIRTVAIYSDEDRTHEHRHKADEAYLVGRGKRPVEAYLGIDEILDVAQKAGVDAIHPGYGFLSENAAFAEACERRGIRFIGPRSDVVRTMGDKVAAKHLAEAVGVPVVPGVTLEGDDAHVLAQARDFFTKHGGPILVKAAHGGGGRGMRVVREAKDLEDALASARSEAKSAFGSAAVFLERFLERVRHIEVQLLGDLHGNIVHLHERDCSVQRRHQKVIEIAPAPNLAPAVKEAICEAAVRLARKAGYTSAGTAEFLVANDAFYFIECNARLQVEHTVTEQVTGVDLVQSQIRIAEGSRLDAPEVGISRQEDVVPRGYAVQLRVTTEDPANQFMPDAGIITAWRAATGFGIRLDGSNGYTNAVISPYYDSMLVKVIAYAPTFQGAVMKGQRALREFRIRGVKTNLPFLENVLSHPAFQQGETYTRFIDETPELFHLEPRRDRATKLLQYLGDVTVNGHPTIKKPQRLKPTQFLEPRLPVTPPGPVPRGTAQILAEKGPRGLADWVLAQKRVLLTDTTMRDAHQSHLATRMRTRDILRVAPATAHLASELFSLESWGGATFDTAYRFLNEDPWARLRALKAAAPNLLQQMLLRGANAVGYTSYPDNVVEAFIDEAAEAGVDVFRIFDSLNDLGSMEVSIRRVLTTGKVAEVAICYTGDVANPKRTRYTLDYYADLARRIEDSGAHFLCIKDMAGLLRPRAAAMLVQRLREVTRLPIHLHMHDTSGNGVAAYLEAIEHGVHVVDVALGSMAGLTSQPSFNALVSALRGHPRETGLANARLQPLANYWEDVREYYAPFESGLKSTTSEVYYHEIPGGQYSNLRPQVAEMGLLGRWNDVKDAFALVNVLVGDIPKVTPSSKMVGDFAIFLLKNDLLVRATTLAEAAALTRQKLIEQAPRLDFPTSVVGYFRGELGQPPNGFPEDLRAAVLKGLPRVEGRPSASMPPLDLDALQRELSNKTGHALTRVDAISSALYPRVMSGYLEDLARYEDVSILDTPNYFYGMEVGQEIWVELEPGKTLVISLSAVGEPDEEGVRTVYFALNGHNRTVQVRDRGRATTVEARRQADRANPNHVAASMPGTVITVHVKVGDAVETGAPLVTLEAMKMETVVRAPRTGTVEEVIPALKAAVQGGDLLVVLK</sequence>
<feature type="binding site" evidence="10">
    <location>
        <position position="211"/>
    </location>
    <ligand>
        <name>ATP</name>
        <dbReference type="ChEBI" id="CHEBI:30616"/>
    </ligand>
</feature>
<comment type="cofactor">
    <cofactor evidence="1 8">
        <name>biotin</name>
        <dbReference type="ChEBI" id="CHEBI:57586"/>
    </cofactor>
</comment>
<feature type="modified residue" description="N6-carboxylysine" evidence="12">
    <location>
        <position position="720"/>
    </location>
</feature>
<evidence type="ECO:0000256" key="1">
    <source>
        <dbReference type="ARBA" id="ARBA00001953"/>
    </source>
</evidence>
<feature type="binding site" description="via carbamate group" evidence="11">
    <location>
        <position position="720"/>
    </location>
    <ligand>
        <name>Mn(2+)</name>
        <dbReference type="ChEBI" id="CHEBI:29035"/>
    </ligand>
</feature>
<dbReference type="NCBIfam" id="NF006761">
    <property type="entry name" value="PRK09282.1"/>
    <property type="match status" value="1"/>
</dbReference>
<dbReference type="GO" id="GO:0005524">
    <property type="term" value="F:ATP binding"/>
    <property type="evidence" value="ECO:0007669"/>
    <property type="project" value="UniProtKB-UniRule"/>
</dbReference>
<feature type="binding site" evidence="10">
    <location>
        <position position="124"/>
    </location>
    <ligand>
        <name>ATP</name>
        <dbReference type="ChEBI" id="CHEBI:30616"/>
    </ligand>
</feature>
<dbReference type="SUPFAM" id="SSF89000">
    <property type="entry name" value="post-HMGL domain-like"/>
    <property type="match status" value="1"/>
</dbReference>
<organism evidence="17 18">
    <name type="scientific">Pseudomyxococcus hansupus</name>
    <dbReference type="NCBI Taxonomy" id="1297742"/>
    <lineage>
        <taxon>Bacteria</taxon>
        <taxon>Pseudomonadati</taxon>
        <taxon>Myxococcota</taxon>
        <taxon>Myxococcia</taxon>
        <taxon>Myxococcales</taxon>
        <taxon>Cystobacterineae</taxon>
        <taxon>Myxococcaceae</taxon>
        <taxon>Pseudomyxococcus</taxon>
    </lineage>
</organism>
<dbReference type="Pfam" id="PF00682">
    <property type="entry name" value="HMGL-like"/>
    <property type="match status" value="1"/>
</dbReference>
<evidence type="ECO:0000256" key="7">
    <source>
        <dbReference type="ARBA" id="ARBA00023267"/>
    </source>
</evidence>
<feature type="binding site" evidence="10">
    <location>
        <position position="246"/>
    </location>
    <ligand>
        <name>ATP</name>
        <dbReference type="ChEBI" id="CHEBI:30616"/>
    </ligand>
</feature>
<evidence type="ECO:0000256" key="10">
    <source>
        <dbReference type="PIRSR" id="PIRSR001594-2"/>
    </source>
</evidence>
<keyword evidence="7 8" id="KW-0092">Biotin</keyword>
<evidence type="ECO:0000313" key="17">
    <source>
        <dbReference type="EMBL" id="AKQ66120.1"/>
    </source>
</evidence>
<reference evidence="17 18" key="1">
    <citation type="journal article" date="2016" name="PLoS ONE">
        <title>Complete Genome Sequence and Comparative Genomics of a Novel Myxobacterium Myxococcus hansupus.</title>
        <authorList>
            <person name="Sharma G."/>
            <person name="Narwani T."/>
            <person name="Subramanian S."/>
        </authorList>
    </citation>
    <scope>NUCLEOTIDE SEQUENCE [LARGE SCALE GENOMIC DNA]</scope>
    <source>
        <strain evidence="18">mixupus</strain>
    </source>
</reference>
<feature type="active site" evidence="9">
    <location>
        <position position="302"/>
    </location>
</feature>
<protein>
    <recommendedName>
        <fullName evidence="2 8">Pyruvate carboxylase</fullName>
        <ecNumber evidence="2 8">6.4.1.1</ecNumber>
    </recommendedName>
</protein>
<feature type="binding site" evidence="11">
    <location>
        <position position="749"/>
    </location>
    <ligand>
        <name>Mn(2+)</name>
        <dbReference type="ChEBI" id="CHEBI:29035"/>
    </ligand>
</feature>
<proteinExistence type="predicted"/>
<evidence type="ECO:0000256" key="4">
    <source>
        <dbReference type="ARBA" id="ARBA00022723"/>
    </source>
</evidence>
<dbReference type="SUPFAM" id="SSF51569">
    <property type="entry name" value="Aldolase"/>
    <property type="match status" value="1"/>
</dbReference>
<dbReference type="Gene3D" id="3.30.470.20">
    <property type="entry name" value="ATP-grasp fold, B domain"/>
    <property type="match status" value="1"/>
</dbReference>
<evidence type="ECO:0000259" key="14">
    <source>
        <dbReference type="PROSITE" id="PS50975"/>
    </source>
</evidence>
<keyword evidence="17" id="KW-0808">Transferase</keyword>
<dbReference type="PROSITE" id="PS50968">
    <property type="entry name" value="BIOTINYL_LIPOYL"/>
    <property type="match status" value="1"/>
</dbReference>
<dbReference type="Pfam" id="PF02436">
    <property type="entry name" value="PYC_OADA"/>
    <property type="match status" value="1"/>
</dbReference>
<dbReference type="SUPFAM" id="SSF56059">
    <property type="entry name" value="Glutathione synthetase ATP-binding domain-like"/>
    <property type="match status" value="1"/>
</dbReference>
<keyword evidence="5 8" id="KW-0547">Nucleotide-binding</keyword>
<dbReference type="PIRSF" id="PIRSF001594">
    <property type="entry name" value="Pyruv_carbox"/>
    <property type="match status" value="1"/>
</dbReference>
<dbReference type="eggNOG" id="COG1038">
    <property type="taxonomic scope" value="Bacteria"/>
</dbReference>
<dbReference type="FunFam" id="3.20.20.70:FF:000033">
    <property type="entry name" value="Pyruvate carboxylase"/>
    <property type="match status" value="1"/>
</dbReference>
<evidence type="ECO:0000256" key="5">
    <source>
        <dbReference type="ARBA" id="ARBA00022741"/>
    </source>
</evidence>
<dbReference type="NCBIfam" id="TIGR01235">
    <property type="entry name" value="pyruv_carbox"/>
    <property type="match status" value="1"/>
</dbReference>
<dbReference type="Gene3D" id="3.20.20.70">
    <property type="entry name" value="Aldolase class I"/>
    <property type="match status" value="1"/>
</dbReference>
<evidence type="ECO:0000259" key="13">
    <source>
        <dbReference type="PROSITE" id="PS50968"/>
    </source>
</evidence>
<feature type="domain" description="Lipoyl-binding" evidence="13">
    <location>
        <begin position="1092"/>
        <end position="1167"/>
    </location>
</feature>
<comment type="function">
    <text evidence="8">Catalyzes a 2-step reaction, involving the ATP-dependent carboxylation of the covalently attached biotin in the first step and the transfer of the carboxyl group to pyruvate in the second.</text>
</comment>
<dbReference type="FunFam" id="2.40.50.100:FF:000003">
    <property type="entry name" value="Acetyl-CoA carboxylase biotin carboxyl carrier protein"/>
    <property type="match status" value="1"/>
</dbReference>
<dbReference type="AlphaFoldDB" id="A0A0H4WXQ5"/>
<evidence type="ECO:0000256" key="6">
    <source>
        <dbReference type="ARBA" id="ARBA00022840"/>
    </source>
</evidence>
<dbReference type="InterPro" id="IPR000089">
    <property type="entry name" value="Biotin_lipoyl"/>
</dbReference>
<dbReference type="Pfam" id="PF02785">
    <property type="entry name" value="Biotin_carb_C"/>
    <property type="match status" value="1"/>
</dbReference>
<dbReference type="KEGG" id="mym:A176_003032"/>
<dbReference type="InterPro" id="IPR003379">
    <property type="entry name" value="Carboxylase_cons_dom"/>
</dbReference>
<dbReference type="InterPro" id="IPR000891">
    <property type="entry name" value="PYR_CT"/>
</dbReference>
<dbReference type="FunFam" id="3.40.50.20:FF:000010">
    <property type="entry name" value="Propionyl-CoA carboxylase subunit alpha"/>
    <property type="match status" value="1"/>
</dbReference>
<feature type="binding site" evidence="10">
    <location>
        <position position="884"/>
    </location>
    <ligand>
        <name>substrate</name>
    </ligand>
</feature>
<feature type="binding site" evidence="11">
    <location>
        <position position="751"/>
    </location>
    <ligand>
        <name>Mn(2+)</name>
        <dbReference type="ChEBI" id="CHEBI:29035"/>
    </ligand>
</feature>
<name>A0A0H4WXQ5_9BACT</name>
<dbReference type="PROSITE" id="PS00867">
    <property type="entry name" value="CPSASE_2"/>
    <property type="match status" value="1"/>
</dbReference>
<dbReference type="OrthoDB" id="9769961at2"/>
<evidence type="ECO:0000256" key="12">
    <source>
        <dbReference type="PIRSR" id="PIRSR001594-4"/>
    </source>
</evidence>
<dbReference type="Pfam" id="PF00364">
    <property type="entry name" value="Biotin_lipoyl"/>
    <property type="match status" value="1"/>
</dbReference>
<dbReference type="STRING" id="1297742.A176_003032"/>
<dbReference type="PROSITE" id="PS50991">
    <property type="entry name" value="PYR_CT"/>
    <property type="match status" value="1"/>
</dbReference>
<dbReference type="Pfam" id="PF00289">
    <property type="entry name" value="Biotin_carb_N"/>
    <property type="match status" value="1"/>
</dbReference>
<evidence type="ECO:0000256" key="3">
    <source>
        <dbReference type="ARBA" id="ARBA00022598"/>
    </source>
</evidence>
<dbReference type="InterPro" id="IPR013785">
    <property type="entry name" value="Aldolase_TIM"/>
</dbReference>
<dbReference type="GO" id="GO:0046872">
    <property type="term" value="F:metal ion binding"/>
    <property type="evidence" value="ECO:0007669"/>
    <property type="project" value="UniProtKB-KW"/>
</dbReference>
<feature type="domain" description="Biotin carboxylation" evidence="15">
    <location>
        <begin position="8"/>
        <end position="463"/>
    </location>
</feature>
<dbReference type="GO" id="GO:0005737">
    <property type="term" value="C:cytoplasm"/>
    <property type="evidence" value="ECO:0007669"/>
    <property type="project" value="TreeGrafter"/>
</dbReference>
<gene>
    <name evidence="17" type="ORF">A176_003032</name>
</gene>
<dbReference type="RefSeq" id="WP_002640325.1">
    <property type="nucleotide sequence ID" value="NZ_CP012109.1"/>
</dbReference>
<evidence type="ECO:0000256" key="9">
    <source>
        <dbReference type="PIRSR" id="PIRSR001594-1"/>
    </source>
</evidence>
<evidence type="ECO:0000256" key="11">
    <source>
        <dbReference type="PIRSR" id="PIRSR001594-3"/>
    </source>
</evidence>
<dbReference type="GO" id="GO:0016740">
    <property type="term" value="F:transferase activity"/>
    <property type="evidence" value="ECO:0007669"/>
    <property type="project" value="UniProtKB-KW"/>
</dbReference>
<dbReference type="SMART" id="SM00878">
    <property type="entry name" value="Biotin_carb_C"/>
    <property type="match status" value="1"/>
</dbReference>
<dbReference type="GO" id="GO:0006094">
    <property type="term" value="P:gluconeogenesis"/>
    <property type="evidence" value="ECO:0007669"/>
    <property type="project" value="InterPro"/>
</dbReference>
<dbReference type="EMBL" id="CP012109">
    <property type="protein sequence ID" value="AKQ66120.1"/>
    <property type="molecule type" value="Genomic_DNA"/>
</dbReference>
<dbReference type="InterPro" id="IPR005482">
    <property type="entry name" value="Biotin_COase_C"/>
</dbReference>
<comment type="catalytic activity">
    <reaction evidence="8">
        <text>hydrogencarbonate + pyruvate + ATP = oxaloacetate + ADP + phosphate + H(+)</text>
        <dbReference type="Rhea" id="RHEA:20844"/>
        <dbReference type="ChEBI" id="CHEBI:15361"/>
        <dbReference type="ChEBI" id="CHEBI:15378"/>
        <dbReference type="ChEBI" id="CHEBI:16452"/>
        <dbReference type="ChEBI" id="CHEBI:17544"/>
        <dbReference type="ChEBI" id="CHEBI:30616"/>
        <dbReference type="ChEBI" id="CHEBI:43474"/>
        <dbReference type="ChEBI" id="CHEBI:456216"/>
        <dbReference type="EC" id="6.4.1.1"/>
    </reaction>
</comment>
<dbReference type="PROSITE" id="PS50979">
    <property type="entry name" value="BC"/>
    <property type="match status" value="1"/>
</dbReference>
<dbReference type="InterPro" id="IPR005479">
    <property type="entry name" value="CPAse_ATP-bd"/>
</dbReference>
<dbReference type="GO" id="GO:0004736">
    <property type="term" value="F:pyruvate carboxylase activity"/>
    <property type="evidence" value="ECO:0007669"/>
    <property type="project" value="UniProtKB-EC"/>
</dbReference>
<dbReference type="InterPro" id="IPR011053">
    <property type="entry name" value="Single_hybrid_motif"/>
</dbReference>
<dbReference type="SUPFAM" id="SSF51230">
    <property type="entry name" value="Single hybrid motif"/>
    <property type="match status" value="1"/>
</dbReference>
<dbReference type="InterPro" id="IPR011761">
    <property type="entry name" value="ATP-grasp"/>
</dbReference>
<dbReference type="InterPro" id="IPR005481">
    <property type="entry name" value="BC-like_N"/>
</dbReference>
<dbReference type="InterPro" id="IPR016185">
    <property type="entry name" value="PreATP-grasp_dom_sf"/>
</dbReference>
<dbReference type="SUPFAM" id="SSF52440">
    <property type="entry name" value="PreATP-grasp domain"/>
    <property type="match status" value="1"/>
</dbReference>
<dbReference type="InterPro" id="IPR005930">
    <property type="entry name" value="Pyruv_COase"/>
</dbReference>
<keyword evidence="17" id="KW-0670">Pyruvate</keyword>
<accession>A0A0H4WXQ5</accession>
<dbReference type="Proteomes" id="UP000009026">
    <property type="component" value="Chromosome"/>
</dbReference>
<keyword evidence="6 8" id="KW-0067">ATP-binding</keyword>